<dbReference type="InterPro" id="IPR007159">
    <property type="entry name" value="SpoVT-AbrB_dom"/>
</dbReference>
<dbReference type="OrthoDB" id="9811597at2"/>
<dbReference type="SMART" id="SM00966">
    <property type="entry name" value="SpoVT_AbrB"/>
    <property type="match status" value="1"/>
</dbReference>
<name>K7R3E2_THEOS</name>
<dbReference type="PANTHER" id="PTHR34860:SF6">
    <property type="entry name" value="REPRESSOR-LIKE PROTEIN SSO7C3"/>
    <property type="match status" value="1"/>
</dbReference>
<dbReference type="eggNOG" id="ENOG5033H9W">
    <property type="taxonomic scope" value="Bacteria"/>
</dbReference>
<dbReference type="KEGG" id="tos:Theos_0334"/>
<accession>K7R3E2</accession>
<dbReference type="AlphaFoldDB" id="K7R3E2"/>
<dbReference type="InterPro" id="IPR052975">
    <property type="entry name" value="Repressor-like_regulatory"/>
</dbReference>
<keyword evidence="4" id="KW-1185">Reference proteome</keyword>
<reference evidence="3 4" key="1">
    <citation type="journal article" date="2013" name="Genome Announc.">
        <title>Whole Genome Sequencing of Thermus oshimai JL-2 and Thermus thermophilus JL-18, Incomplete Denitrifiers from the United States Great Basin.</title>
        <authorList>
            <person name="Murugapiran S.K."/>
            <person name="Huntemann M."/>
            <person name="Wei C.L."/>
            <person name="Han J."/>
            <person name="Detter J.C."/>
            <person name="Han C.S."/>
            <person name="Erkkila T.H."/>
            <person name="Teshima H."/>
            <person name="Chen A."/>
            <person name="Kyrpides N."/>
            <person name="Mavrommatis K."/>
            <person name="Markowitz V."/>
            <person name="Szeto E."/>
            <person name="Ivanova N."/>
            <person name="Pagani I."/>
            <person name="Lam J."/>
            <person name="McDonald A.I."/>
            <person name="Dodsworth J.A."/>
            <person name="Pati A."/>
            <person name="Goodwin L."/>
            <person name="Peters L."/>
            <person name="Pitluck S."/>
            <person name="Woyke T."/>
            <person name="Hedlund B.P."/>
        </authorList>
    </citation>
    <scope>NUCLEOTIDE SEQUENCE</scope>
    <source>
        <strain evidence="3 4">JL-2</strain>
    </source>
</reference>
<dbReference type="Gene3D" id="2.10.260.10">
    <property type="match status" value="1"/>
</dbReference>
<dbReference type="SUPFAM" id="SSF89447">
    <property type="entry name" value="AbrB/MazE/MraZ-like"/>
    <property type="match status" value="1"/>
</dbReference>
<protein>
    <submittedName>
        <fullName evidence="3">Looped-hinge helix DNA binding domain, AbrB family</fullName>
    </submittedName>
</protein>
<gene>
    <name evidence="3" type="ORF">Theos_0334</name>
</gene>
<dbReference type="EMBL" id="CP003249">
    <property type="protein sequence ID" value="AFV75409.1"/>
    <property type="molecule type" value="Genomic_DNA"/>
</dbReference>
<evidence type="ECO:0000256" key="1">
    <source>
        <dbReference type="PROSITE-ProRule" id="PRU01076"/>
    </source>
</evidence>
<dbReference type="STRING" id="751945.Theos_0334"/>
<dbReference type="InterPro" id="IPR037914">
    <property type="entry name" value="SpoVT-AbrB_sf"/>
</dbReference>
<sequence length="82" mass="9306">MPTPLILSQRGQITLPKEVREKLGLKAGDVLLLRVEGGKIILEPALLLSYEVYTEERLEEFQKAAEVSPEELAEFRRAWGLE</sequence>
<proteinExistence type="predicted"/>
<evidence type="ECO:0000259" key="2">
    <source>
        <dbReference type="PROSITE" id="PS51740"/>
    </source>
</evidence>
<dbReference type="RefSeq" id="WP_016328606.1">
    <property type="nucleotide sequence ID" value="NC_019386.1"/>
</dbReference>
<organism evidence="3 4">
    <name type="scientific">Thermus oshimai JL-2</name>
    <dbReference type="NCBI Taxonomy" id="751945"/>
    <lineage>
        <taxon>Bacteria</taxon>
        <taxon>Thermotogati</taxon>
        <taxon>Deinococcota</taxon>
        <taxon>Deinococci</taxon>
        <taxon>Thermales</taxon>
        <taxon>Thermaceae</taxon>
        <taxon>Thermus</taxon>
    </lineage>
</organism>
<keyword evidence="1" id="KW-0238">DNA-binding</keyword>
<dbReference type="PROSITE" id="PS51740">
    <property type="entry name" value="SPOVT_ABRB"/>
    <property type="match status" value="1"/>
</dbReference>
<dbReference type="GO" id="GO:0003677">
    <property type="term" value="F:DNA binding"/>
    <property type="evidence" value="ECO:0007669"/>
    <property type="project" value="UniProtKB-UniRule"/>
</dbReference>
<evidence type="ECO:0000313" key="4">
    <source>
        <dbReference type="Proteomes" id="UP000000211"/>
    </source>
</evidence>
<evidence type="ECO:0000313" key="3">
    <source>
        <dbReference type="EMBL" id="AFV75409.1"/>
    </source>
</evidence>
<feature type="domain" description="SpoVT-AbrB" evidence="2">
    <location>
        <begin position="2"/>
        <end position="47"/>
    </location>
</feature>
<dbReference type="PATRIC" id="fig|751945.3.peg.324"/>
<dbReference type="HOGENOM" id="CLU_192775_0_0_0"/>
<dbReference type="Proteomes" id="UP000000211">
    <property type="component" value="Chromosome"/>
</dbReference>
<dbReference type="Pfam" id="PF04014">
    <property type="entry name" value="MazE_antitoxin"/>
    <property type="match status" value="1"/>
</dbReference>
<dbReference type="PANTHER" id="PTHR34860">
    <property type="entry name" value="REPRESSOR-LIKE PROTEIN SSO7C3"/>
    <property type="match status" value="1"/>
</dbReference>
<dbReference type="NCBIfam" id="TIGR01439">
    <property type="entry name" value="lp_hng_hel_AbrB"/>
    <property type="match status" value="1"/>
</dbReference>